<dbReference type="FunFam" id="2.60.120.260:FF:000002">
    <property type="entry name" value="Coagulation factor VIII"/>
    <property type="match status" value="1"/>
</dbReference>
<dbReference type="InParanoid" id="A0A673C2L1"/>
<dbReference type="PROSITE" id="PS50060">
    <property type="entry name" value="MAM_2"/>
    <property type="match status" value="1"/>
</dbReference>
<comment type="similarity">
    <text evidence="2 20">Belongs to the neuropilin family.</text>
</comment>
<evidence type="ECO:0000256" key="3">
    <source>
        <dbReference type="ARBA" id="ARBA00022473"/>
    </source>
</evidence>
<keyword evidence="5" id="KW-0358">Heparin-binding</keyword>
<feature type="disulfide bond" evidence="22">
    <location>
        <begin position="226"/>
        <end position="248"/>
    </location>
</feature>
<dbReference type="PROSITE" id="PS00740">
    <property type="entry name" value="MAM_1"/>
    <property type="match status" value="1"/>
</dbReference>
<reference evidence="29" key="1">
    <citation type="submission" date="2019-06" db="EMBL/GenBank/DDBJ databases">
        <authorList>
            <consortium name="Wellcome Sanger Institute Data Sharing"/>
        </authorList>
    </citation>
    <scope>NUCLEOTIDE SEQUENCE [LARGE SCALE GENOMIC DNA]</scope>
</reference>
<dbReference type="PANTHER" id="PTHR46806">
    <property type="entry name" value="F5/8 TYPE C DOMAIN-CONTAINING PROTEIN"/>
    <property type="match status" value="1"/>
</dbReference>
<reference evidence="29" key="3">
    <citation type="submission" date="2025-09" db="UniProtKB">
        <authorList>
            <consortium name="Ensembl"/>
        </authorList>
    </citation>
    <scope>IDENTIFICATION</scope>
</reference>
<feature type="disulfide bond" evidence="22 23">
    <location>
        <begin position="59"/>
        <end position="86"/>
    </location>
</feature>
<dbReference type="GO" id="GO:0005021">
    <property type="term" value="F:vascular endothelial growth factor receptor activity"/>
    <property type="evidence" value="ECO:0007669"/>
    <property type="project" value="InterPro"/>
</dbReference>
<dbReference type="SUPFAM" id="SSF49785">
    <property type="entry name" value="Galactose-binding domain-like"/>
    <property type="match status" value="2"/>
</dbReference>
<dbReference type="InterPro" id="IPR014648">
    <property type="entry name" value="Neuropilin"/>
</dbReference>
<dbReference type="GO" id="GO:0001570">
    <property type="term" value="P:vasculogenesis"/>
    <property type="evidence" value="ECO:0007669"/>
    <property type="project" value="TreeGrafter"/>
</dbReference>
<dbReference type="SUPFAM" id="SSF49899">
    <property type="entry name" value="Concanavalin A-like lectins/glucanases"/>
    <property type="match status" value="1"/>
</dbReference>
<evidence type="ECO:0000313" key="29">
    <source>
        <dbReference type="Ensembl" id="ENSSORP00005048235.1"/>
    </source>
</evidence>
<name>A0A673C2L1_9TELE</name>
<evidence type="ECO:0000256" key="19">
    <source>
        <dbReference type="ARBA" id="ARBA00023207"/>
    </source>
</evidence>
<evidence type="ECO:0000256" key="12">
    <source>
        <dbReference type="ARBA" id="ARBA00022902"/>
    </source>
</evidence>
<dbReference type="PROSITE" id="PS01285">
    <property type="entry name" value="FA58C_1"/>
    <property type="match status" value="1"/>
</dbReference>
<dbReference type="PANTHER" id="PTHR46806:SF4">
    <property type="entry name" value="NEUROPILIN-1"/>
    <property type="match status" value="1"/>
</dbReference>
<feature type="disulfide bond" evidence="22">
    <location>
        <begin position="295"/>
        <end position="444"/>
    </location>
</feature>
<dbReference type="GO" id="GO:0017154">
    <property type="term" value="F:semaphorin receptor activity"/>
    <property type="evidence" value="ECO:0007669"/>
    <property type="project" value="InterPro"/>
</dbReference>
<evidence type="ECO:0000256" key="13">
    <source>
        <dbReference type="ARBA" id="ARBA00022974"/>
    </source>
</evidence>
<evidence type="ECO:0000256" key="14">
    <source>
        <dbReference type="ARBA" id="ARBA00022989"/>
    </source>
</evidence>
<evidence type="ECO:0000256" key="7">
    <source>
        <dbReference type="ARBA" id="ARBA00022723"/>
    </source>
</evidence>
<dbReference type="Proteomes" id="UP000472271">
    <property type="component" value="Chromosome 20"/>
</dbReference>
<evidence type="ECO:0000256" key="15">
    <source>
        <dbReference type="ARBA" id="ARBA00023136"/>
    </source>
</evidence>
<evidence type="ECO:0000256" key="20">
    <source>
        <dbReference type="PIRNR" id="PIRNR036960"/>
    </source>
</evidence>
<dbReference type="FunFam" id="2.60.120.290:FF:000003">
    <property type="entry name" value="Neuropilin"/>
    <property type="match status" value="1"/>
</dbReference>
<keyword evidence="16 22" id="KW-1015">Disulfide bond</keyword>
<keyword evidence="17 20" id="KW-0675">Receptor</keyword>
<dbReference type="Gene3D" id="2.60.120.260">
    <property type="entry name" value="Galactose-binding domain-like"/>
    <property type="match status" value="2"/>
</dbReference>
<feature type="transmembrane region" description="Helical" evidence="25">
    <location>
        <begin position="12"/>
        <end position="32"/>
    </location>
</feature>
<feature type="domain" description="F5/8 type C" evidence="27">
    <location>
        <begin position="295"/>
        <end position="444"/>
    </location>
</feature>
<organism evidence="29 30">
    <name type="scientific">Sphaeramia orbicularis</name>
    <name type="common">orbiculate cardinalfish</name>
    <dbReference type="NCBI Taxonomy" id="375764"/>
    <lineage>
        <taxon>Eukaryota</taxon>
        <taxon>Metazoa</taxon>
        <taxon>Chordata</taxon>
        <taxon>Craniata</taxon>
        <taxon>Vertebrata</taxon>
        <taxon>Euteleostomi</taxon>
        <taxon>Actinopterygii</taxon>
        <taxon>Neopterygii</taxon>
        <taxon>Teleostei</taxon>
        <taxon>Neoteleostei</taxon>
        <taxon>Acanthomorphata</taxon>
        <taxon>Gobiaria</taxon>
        <taxon>Kurtiformes</taxon>
        <taxon>Apogonoidei</taxon>
        <taxon>Apogonidae</taxon>
        <taxon>Apogoninae</taxon>
        <taxon>Sphaeramia</taxon>
    </lineage>
</organism>
<dbReference type="Pfam" id="PF00431">
    <property type="entry name" value="CUB"/>
    <property type="match status" value="2"/>
</dbReference>
<evidence type="ECO:0000256" key="21">
    <source>
        <dbReference type="PIRSR" id="PIRSR036960-1"/>
    </source>
</evidence>
<dbReference type="InterPro" id="IPR013320">
    <property type="entry name" value="ConA-like_dom_sf"/>
</dbReference>
<keyword evidence="30" id="KW-1185">Reference proteome</keyword>
<evidence type="ECO:0000256" key="10">
    <source>
        <dbReference type="ARBA" id="ARBA00022782"/>
    </source>
</evidence>
<evidence type="ECO:0000256" key="17">
    <source>
        <dbReference type="ARBA" id="ARBA00023170"/>
    </source>
</evidence>
<proteinExistence type="inferred from homology"/>
<keyword evidence="3 20" id="KW-0217">Developmental protein</keyword>
<evidence type="ECO:0000256" key="4">
    <source>
        <dbReference type="ARBA" id="ARBA00022657"/>
    </source>
</evidence>
<reference evidence="29" key="2">
    <citation type="submission" date="2025-08" db="UniProtKB">
        <authorList>
            <consortium name="Ensembl"/>
        </authorList>
    </citation>
    <scope>IDENTIFICATION</scope>
</reference>
<keyword evidence="19" id="KW-0357">Heparan sulfate</keyword>
<evidence type="ECO:0000259" key="28">
    <source>
        <dbReference type="PROSITE" id="PS50060"/>
    </source>
</evidence>
<dbReference type="InterPro" id="IPR000998">
    <property type="entry name" value="MAM_dom"/>
</dbReference>
<evidence type="ECO:0000256" key="22">
    <source>
        <dbReference type="PIRSR" id="PIRSR036960-2"/>
    </source>
</evidence>
<keyword evidence="9" id="KW-0677">Repeat</keyword>
<evidence type="ECO:0000256" key="18">
    <source>
        <dbReference type="ARBA" id="ARBA00023180"/>
    </source>
</evidence>
<dbReference type="Pfam" id="PF11980">
    <property type="entry name" value="DUF3481"/>
    <property type="match status" value="1"/>
</dbReference>
<dbReference type="GO" id="GO:0046872">
    <property type="term" value="F:metal ion binding"/>
    <property type="evidence" value="ECO:0007669"/>
    <property type="project" value="UniProtKB-UniRule"/>
</dbReference>
<dbReference type="SMART" id="SM00137">
    <property type="entry name" value="MAM"/>
    <property type="match status" value="1"/>
</dbReference>
<accession>A0A673C2L1</accession>
<evidence type="ECO:0000256" key="2">
    <source>
        <dbReference type="ARBA" id="ARBA00006078"/>
    </source>
</evidence>
<dbReference type="GO" id="GO:0038085">
    <property type="term" value="F:vascular endothelial growth factor binding"/>
    <property type="evidence" value="ECO:0007669"/>
    <property type="project" value="TreeGrafter"/>
</dbReference>
<dbReference type="GO" id="GO:0007411">
    <property type="term" value="P:axon guidance"/>
    <property type="evidence" value="ECO:0007669"/>
    <property type="project" value="InterPro"/>
</dbReference>
<dbReference type="CDD" id="cd00057">
    <property type="entry name" value="FA58C"/>
    <property type="match status" value="2"/>
</dbReference>
<dbReference type="FunFam" id="2.60.120.260:FF:000013">
    <property type="entry name" value="Neuropilin"/>
    <property type="match status" value="1"/>
</dbReference>
<keyword evidence="11 20" id="KW-0106">Calcium</keyword>
<dbReference type="AlphaFoldDB" id="A0A673C2L1"/>
<dbReference type="Pfam" id="PF00629">
    <property type="entry name" value="MAM"/>
    <property type="match status" value="1"/>
</dbReference>
<keyword evidence="6 25" id="KW-0812">Transmembrane</keyword>
<comment type="caution">
    <text evidence="23">Lacks conserved residue(s) required for the propagation of feature annotation.</text>
</comment>
<keyword evidence="14 25" id="KW-1133">Transmembrane helix</keyword>
<dbReference type="GO" id="GO:0009611">
    <property type="term" value="P:response to wounding"/>
    <property type="evidence" value="ECO:0007669"/>
    <property type="project" value="TreeGrafter"/>
</dbReference>
<feature type="transmembrane region" description="Helical" evidence="25">
    <location>
        <begin position="861"/>
        <end position="886"/>
    </location>
</feature>
<dbReference type="GO" id="GO:0030424">
    <property type="term" value="C:axon"/>
    <property type="evidence" value="ECO:0007669"/>
    <property type="project" value="TreeGrafter"/>
</dbReference>
<dbReference type="Pfam" id="PF00754">
    <property type="entry name" value="F5_F8_type_C"/>
    <property type="match status" value="2"/>
</dbReference>
<feature type="disulfide bond" evidence="22">
    <location>
        <begin position="451"/>
        <end position="603"/>
    </location>
</feature>
<evidence type="ECO:0000256" key="5">
    <source>
        <dbReference type="ARBA" id="ARBA00022674"/>
    </source>
</evidence>
<gene>
    <name evidence="29" type="primary">nrp1a</name>
</gene>
<comment type="subcellular location">
    <subcellularLocation>
        <location evidence="1">Membrane</location>
        <topology evidence="1">Single-pass type I membrane protein</topology>
    </subcellularLocation>
</comment>
<evidence type="ECO:0000256" key="23">
    <source>
        <dbReference type="PROSITE-ProRule" id="PRU00059"/>
    </source>
</evidence>
<dbReference type="SMART" id="SM00042">
    <property type="entry name" value="CUB"/>
    <property type="match status" value="2"/>
</dbReference>
<evidence type="ECO:0000256" key="16">
    <source>
        <dbReference type="ARBA" id="ARBA00023157"/>
    </source>
</evidence>
<dbReference type="InterPro" id="IPR050633">
    <property type="entry name" value="Neuropilin_MCO_CoagFactor"/>
</dbReference>
<dbReference type="InterPro" id="IPR035914">
    <property type="entry name" value="Sperma_CUB_dom_sf"/>
</dbReference>
<dbReference type="GO" id="GO:0002040">
    <property type="term" value="P:sprouting angiogenesis"/>
    <property type="evidence" value="ECO:0007669"/>
    <property type="project" value="TreeGrafter"/>
</dbReference>
<feature type="region of interest" description="Disordered" evidence="24">
    <location>
        <begin position="609"/>
        <end position="632"/>
    </location>
</feature>
<keyword evidence="13" id="KW-0654">Proteoglycan</keyword>
<evidence type="ECO:0000256" key="25">
    <source>
        <dbReference type="SAM" id="Phobius"/>
    </source>
</evidence>
<dbReference type="PROSITE" id="PS01180">
    <property type="entry name" value="CUB"/>
    <property type="match status" value="2"/>
</dbReference>
<feature type="binding site" evidence="21">
    <location>
        <position position="270"/>
    </location>
    <ligand>
        <name>Ca(2+)</name>
        <dbReference type="ChEBI" id="CHEBI:29108"/>
    </ligand>
</feature>
<evidence type="ECO:0000259" key="27">
    <source>
        <dbReference type="PROSITE" id="PS50022"/>
    </source>
</evidence>
<dbReference type="GO" id="GO:0008201">
    <property type="term" value="F:heparin binding"/>
    <property type="evidence" value="ECO:0007669"/>
    <property type="project" value="UniProtKB-KW"/>
</dbReference>
<keyword evidence="7 21" id="KW-0479">Metal-binding</keyword>
<feature type="domain" description="F5/8 type C" evidence="27">
    <location>
        <begin position="451"/>
        <end position="603"/>
    </location>
</feature>
<feature type="domain" description="MAM" evidence="28">
    <location>
        <begin position="687"/>
        <end position="819"/>
    </location>
</feature>
<dbReference type="GO" id="GO:0051491">
    <property type="term" value="P:positive regulation of filopodium assembly"/>
    <property type="evidence" value="ECO:0007669"/>
    <property type="project" value="TreeGrafter"/>
</dbReference>
<evidence type="ECO:0000256" key="8">
    <source>
        <dbReference type="ARBA" id="ARBA00022729"/>
    </source>
</evidence>
<dbReference type="CDD" id="cd06263">
    <property type="entry name" value="MAM"/>
    <property type="match status" value="1"/>
</dbReference>
<evidence type="ECO:0000313" key="30">
    <source>
        <dbReference type="Proteomes" id="UP000472271"/>
    </source>
</evidence>
<feature type="binding site" evidence="21">
    <location>
        <position position="229"/>
    </location>
    <ligand>
        <name>Ca(2+)</name>
        <dbReference type="ChEBI" id="CHEBI:29108"/>
    </ligand>
</feature>
<dbReference type="PROSITE" id="PS50022">
    <property type="entry name" value="FA58C_3"/>
    <property type="match status" value="2"/>
</dbReference>
<evidence type="ECO:0000256" key="9">
    <source>
        <dbReference type="ARBA" id="ARBA00022737"/>
    </source>
</evidence>
<evidence type="ECO:0000256" key="1">
    <source>
        <dbReference type="ARBA" id="ARBA00004479"/>
    </source>
</evidence>
<dbReference type="PROSITE" id="PS01286">
    <property type="entry name" value="FA58C_2"/>
    <property type="match status" value="2"/>
</dbReference>
<feature type="compositionally biased region" description="Low complexity" evidence="24">
    <location>
        <begin position="612"/>
        <end position="621"/>
    </location>
</feature>
<evidence type="ECO:0000259" key="26">
    <source>
        <dbReference type="PROSITE" id="PS01180"/>
    </source>
</evidence>
<feature type="domain" description="CUB" evidence="26">
    <location>
        <begin position="59"/>
        <end position="173"/>
    </location>
</feature>
<feature type="binding site" evidence="21">
    <location>
        <position position="215"/>
    </location>
    <ligand>
        <name>Ca(2+)</name>
        <dbReference type="ChEBI" id="CHEBI:29108"/>
    </ligand>
</feature>
<dbReference type="GO" id="GO:0048010">
    <property type="term" value="P:vascular endothelial growth factor receptor signaling pathway"/>
    <property type="evidence" value="ECO:0007669"/>
    <property type="project" value="TreeGrafter"/>
</dbReference>
<dbReference type="InterPro" id="IPR000859">
    <property type="entry name" value="CUB_dom"/>
</dbReference>
<evidence type="ECO:0000256" key="24">
    <source>
        <dbReference type="SAM" id="MobiDB-lite"/>
    </source>
</evidence>
<sequence>MCNLRSHLFKITTTGTFFFFFFFFFFLSFLAFNVSVKLLKIKMMCSDLLNSSLPSADKCGGNIRISNANYLTSPDYPRSYPPSQRCVWVITAPGPHQRILINFNPHFDLEDRECKYDYVEVRDGVDESGQLVGKYCGKIAPSPVISSGNQLFIKFVSDYETHGAGFSIRYEIFKTGPECSRNFTSNSGVIKSPGFPEKYPNNLDYHLEFESFELEPDPTPPTGVFCRYDRLEIWDGFPGVGPYVGRYCGQNTPGRIISYTGILALTINTDSAIAKEGFSANFTVIERTVPEDFDCSDPLGMESGEITSDQIMASSQYNPSWSPERSRLNYYENAWTPAEDSNKEWIQVDLGFLRFVSAIGTQGAISQETRRTYFVKSYKVDVSSNGEDWITLKEGSKQKVFQGNTNPTDVAKTMLPKPTLTRFVRIRPVTWETGIALRFEVYGCKISEYPCSGMLGMVSGLITDNQIAASSHTDRNWVPENARLLTSRTGWTLLPQPQPFTNEWLQVDLGEEKLVKGLIIQGGKHRENKVFMKKFRLGYSNNGSEWRMVLDTNANKPKIFEGNSNYDTPELRTVEPLLTRFIRIYPERATPAGMGLRLELLGCEIEAPTLPPTTQIPSTTPSDECDDDQASCHSGTGDDYDVTGANIALMRLLPTLSLLPLSSISFCYGSHSICSPDSIGTPTLNTGPNMDHTGGSGNFIYTLATGPQETEVARLVSPVVSSPDSDLCVSFWYHMFGPHIGTLHIKQRKQTVDGPADILLWTVSGHQGNRWREGRVLVPRTNKPYQVVIEGLVERKSWGDIAVDDIKVLNGLSMTDCKGKAFSFEGYKASIQPSEITEYPDLVETNQISGAGNMLKTLDPILITIIAMSALGVFLGAICGVVLYCACSHGGMSDRNLSALENYNFELVDGVKLKKDKLNVQSSYSEA</sequence>
<keyword evidence="10 20" id="KW-0221">Differentiation</keyword>
<feature type="domain" description="CUB" evidence="26">
    <location>
        <begin position="179"/>
        <end position="285"/>
    </location>
</feature>
<dbReference type="FunCoup" id="A0A673C2L1">
    <property type="interactions" value="568"/>
</dbReference>
<dbReference type="Gene3D" id="2.60.120.200">
    <property type="match status" value="1"/>
</dbReference>
<dbReference type="Gene3D" id="2.60.120.290">
    <property type="entry name" value="Spermadhesin, CUB domain"/>
    <property type="match status" value="2"/>
</dbReference>
<dbReference type="GO" id="GO:0030947">
    <property type="term" value="P:regulation of vascular endothelial growth factor receptor signaling pathway"/>
    <property type="evidence" value="ECO:0007669"/>
    <property type="project" value="TreeGrafter"/>
</dbReference>
<dbReference type="FunFam" id="2.60.120.290:FF:000010">
    <property type="entry name" value="Neuropilin"/>
    <property type="match status" value="1"/>
</dbReference>
<dbReference type="SUPFAM" id="SSF49854">
    <property type="entry name" value="Spermadhesin, CUB domain"/>
    <property type="match status" value="2"/>
</dbReference>
<dbReference type="GO" id="GO:0010595">
    <property type="term" value="P:positive regulation of endothelial cell migration"/>
    <property type="evidence" value="ECO:0007669"/>
    <property type="project" value="TreeGrafter"/>
</dbReference>
<dbReference type="PIRSF" id="PIRSF036960">
    <property type="entry name" value="Neuropilin"/>
    <property type="match status" value="1"/>
</dbReference>
<keyword evidence="12 20" id="KW-0524">Neurogenesis</keyword>
<dbReference type="InterPro" id="IPR000421">
    <property type="entry name" value="FA58C"/>
</dbReference>
<keyword evidence="8" id="KW-0732">Signal</keyword>
<evidence type="ECO:0000256" key="6">
    <source>
        <dbReference type="ARBA" id="ARBA00022692"/>
    </source>
</evidence>
<dbReference type="SMART" id="SM00231">
    <property type="entry name" value="FA58C"/>
    <property type="match status" value="2"/>
</dbReference>
<dbReference type="CDD" id="cd00041">
    <property type="entry name" value="CUB"/>
    <property type="match status" value="2"/>
</dbReference>
<dbReference type="GO" id="GO:0005925">
    <property type="term" value="C:focal adhesion"/>
    <property type="evidence" value="ECO:0007669"/>
    <property type="project" value="TreeGrafter"/>
</dbReference>
<dbReference type="GO" id="GO:0001755">
    <property type="term" value="P:neural crest cell migration"/>
    <property type="evidence" value="ECO:0007669"/>
    <property type="project" value="TreeGrafter"/>
</dbReference>
<dbReference type="Ensembl" id="ENSSORT00005049425.1">
    <property type="protein sequence ID" value="ENSSORP00005048235.1"/>
    <property type="gene ID" value="ENSSORG00005021615.1"/>
</dbReference>
<dbReference type="InterPro" id="IPR008979">
    <property type="entry name" value="Galactose-bd-like_sf"/>
</dbReference>
<keyword evidence="18" id="KW-0325">Glycoprotein</keyword>
<evidence type="ECO:0000256" key="11">
    <source>
        <dbReference type="ARBA" id="ARBA00022837"/>
    </source>
</evidence>
<dbReference type="InterPro" id="IPR022579">
    <property type="entry name" value="Neuropilin_C"/>
</dbReference>
<keyword evidence="15 20" id="KW-0472">Membrane</keyword>
<dbReference type="GO" id="GO:0005886">
    <property type="term" value="C:plasma membrane"/>
    <property type="evidence" value="ECO:0007669"/>
    <property type="project" value="TreeGrafter"/>
</dbReference>
<feature type="disulfide bond" evidence="22">
    <location>
        <begin position="114"/>
        <end position="136"/>
    </location>
</feature>
<protein>
    <recommendedName>
        <fullName evidence="20">Neuropilin</fullName>
    </recommendedName>
</protein>
<keyword evidence="4" id="KW-0037">Angiogenesis</keyword>